<feature type="domain" description="FAD-dependent urate hydroxylase HpyO/Asp monooxygenase CreE-like FAD/NAD(P)-binding" evidence="1">
    <location>
        <begin position="7"/>
        <end position="169"/>
    </location>
</feature>
<dbReference type="InterPro" id="IPR036188">
    <property type="entry name" value="FAD/NAD-bd_sf"/>
</dbReference>
<evidence type="ECO:0000313" key="3">
    <source>
        <dbReference type="Proteomes" id="UP000664317"/>
    </source>
</evidence>
<gene>
    <name evidence="2" type="ORF">J0A68_20845</name>
</gene>
<proteinExistence type="predicted"/>
<dbReference type="EMBL" id="JAFKCT010000013">
    <property type="protein sequence ID" value="MBN7813416.1"/>
    <property type="molecule type" value="Genomic_DNA"/>
</dbReference>
<keyword evidence="3" id="KW-1185">Reference proteome</keyword>
<evidence type="ECO:0000259" key="1">
    <source>
        <dbReference type="Pfam" id="PF13454"/>
    </source>
</evidence>
<organism evidence="2 3">
    <name type="scientific">Algoriphagus oliviformis</name>
    <dbReference type="NCBI Taxonomy" id="2811231"/>
    <lineage>
        <taxon>Bacteria</taxon>
        <taxon>Pseudomonadati</taxon>
        <taxon>Bacteroidota</taxon>
        <taxon>Cytophagia</taxon>
        <taxon>Cytophagales</taxon>
        <taxon>Cyclobacteriaceae</taxon>
        <taxon>Algoriphagus</taxon>
    </lineage>
</organism>
<dbReference type="Gene3D" id="3.50.50.60">
    <property type="entry name" value="FAD/NAD(P)-binding domain"/>
    <property type="match status" value="1"/>
</dbReference>
<comment type="caution">
    <text evidence="2">The sequence shown here is derived from an EMBL/GenBank/DDBJ whole genome shotgun (WGS) entry which is preliminary data.</text>
</comment>
<dbReference type="Pfam" id="PF13454">
    <property type="entry name" value="NAD_binding_9"/>
    <property type="match status" value="1"/>
</dbReference>
<sequence length="507" mass="57216">MEKTTVAIIGGGACGVAALAELMVQLKIADRHRDTQILLIEKRKEVGQGLAFGTDQPGHLLNTQADLMGIHSFEPDHFSRWLKKHRKDSSGEVKGGATLDDSYTTRRLYGEYIKEQALHYLQEAGKIGLDVTVLHEEAIDLIPKDARWRIHLATGPARIADHVILVPGTPKPNDFPEFEGLSSFFDFPWPSEPIVNGIPKDTEVCVLGSSLSAIDTIMTLTDSGHRGKIRLFSLDGLLPRVQPKEEAAYRRKFLTLSRVHRIRRTDWREPKVKELFRLFQQEAEHYQGGPIDWKATGRVGLPADQLLERDIRIALEGGDAFINILYDLRYESSQMWEWLSISEKQRFKQWLGPYWTVTRHAMPLVNAERLSGLFKSGRLEVNFPMHRVSYDGEREKFVLEYGNGQRHEGSYLINATGPATEVGKMKSTLMQNLLKSGVVEAYPVWGIRVDPDRMEVIGKHQSHGNLYAVGHICNGVLLDVNAVWFNVRCIATLCKHITKKLAHGGTD</sequence>
<accession>A0ABS3CA52</accession>
<evidence type="ECO:0000313" key="2">
    <source>
        <dbReference type="EMBL" id="MBN7813416.1"/>
    </source>
</evidence>
<dbReference type="PANTHER" id="PTHR40254">
    <property type="entry name" value="BLR0577 PROTEIN"/>
    <property type="match status" value="1"/>
</dbReference>
<dbReference type="PANTHER" id="PTHR40254:SF1">
    <property type="entry name" value="BLR0577 PROTEIN"/>
    <property type="match status" value="1"/>
</dbReference>
<reference evidence="2 3" key="1">
    <citation type="submission" date="2021-03" db="EMBL/GenBank/DDBJ databases">
        <title>novel species isolated from a fishpond in China.</title>
        <authorList>
            <person name="Lu H."/>
            <person name="Cai Z."/>
        </authorList>
    </citation>
    <scope>NUCLEOTIDE SEQUENCE [LARGE SCALE GENOMIC DNA]</scope>
    <source>
        <strain evidence="2 3">H41</strain>
    </source>
</reference>
<dbReference type="InterPro" id="IPR038732">
    <property type="entry name" value="HpyO/CreE_NAD-binding"/>
</dbReference>
<dbReference type="RefSeq" id="WP_206580191.1">
    <property type="nucleotide sequence ID" value="NZ_JAFKCT010000013.1"/>
</dbReference>
<dbReference type="Proteomes" id="UP000664317">
    <property type="component" value="Unassembled WGS sequence"/>
</dbReference>
<name>A0ABS3CA52_9BACT</name>
<protein>
    <submittedName>
        <fullName evidence="2">FAD/NAD(P)-binding protein</fullName>
    </submittedName>
</protein>
<dbReference type="SUPFAM" id="SSF51905">
    <property type="entry name" value="FAD/NAD(P)-binding domain"/>
    <property type="match status" value="1"/>
</dbReference>
<dbReference type="InterPro" id="IPR052189">
    <property type="entry name" value="L-asp_N-monooxygenase_NS-form"/>
</dbReference>